<dbReference type="PANTHER" id="PTHR43000">
    <property type="entry name" value="DTDP-D-GLUCOSE 4,6-DEHYDRATASE-RELATED"/>
    <property type="match status" value="1"/>
</dbReference>
<dbReference type="Proteomes" id="UP000288259">
    <property type="component" value="Unassembled WGS sequence"/>
</dbReference>
<dbReference type="Pfam" id="PF01370">
    <property type="entry name" value="Epimerase"/>
    <property type="match status" value="1"/>
</dbReference>
<feature type="domain" description="NAD-dependent epimerase/dehydratase" evidence="3">
    <location>
        <begin position="3"/>
        <end position="223"/>
    </location>
</feature>
<evidence type="ECO:0000313" key="5">
    <source>
        <dbReference type="Proteomes" id="UP000288259"/>
    </source>
</evidence>
<gene>
    <name evidence="4" type="ORF">CWI71_04135</name>
</gene>
<evidence type="ECO:0000313" key="4">
    <source>
        <dbReference type="EMBL" id="RUO62628.1"/>
    </source>
</evidence>
<comment type="caution">
    <text evidence="4">The sequence shown here is derived from an EMBL/GenBank/DDBJ whole genome shotgun (WGS) entry which is preliminary data.</text>
</comment>
<name>A0A432YNZ2_9GAMM</name>
<sequence length="301" mass="33121">MRIVITGANGLIGRSFIARFAGQHELVALSRSAQSNFAPVGWHQFDDSPESLQAIFSGAEGILHLAATRPHAIRTAIQQSQVLKNEQLDEQVFAAAHRAGVKNVVYLSSRTVYGNAPTPWSEATQVAPKAAYAEQKLAAEALALKLNKSAAMRIKVIRLAQVLAAEEFEGGLIRTFFDNALTGRPLNVTVEGMQREYIYIEDVVSALMQALCSPQQHGIFNLGSASQVSILELAQWLAQAVQKPELVKLQQPLKRVDENSLMDSSKFYNTFNWHPRYTVQTAIEDAIARRLPGNRGQDGEL</sequence>
<proteinExistence type="inferred from homology"/>
<evidence type="ECO:0000256" key="1">
    <source>
        <dbReference type="ARBA" id="ARBA00005125"/>
    </source>
</evidence>
<dbReference type="Gene3D" id="3.40.50.720">
    <property type="entry name" value="NAD(P)-binding Rossmann-like Domain"/>
    <property type="match status" value="1"/>
</dbReference>
<comment type="pathway">
    <text evidence="1">Bacterial outer membrane biogenesis; LPS O-antigen biosynthesis.</text>
</comment>
<protein>
    <recommendedName>
        <fullName evidence="3">NAD-dependent epimerase/dehydratase domain-containing protein</fullName>
    </recommendedName>
</protein>
<dbReference type="EMBL" id="PIPY01000003">
    <property type="protein sequence ID" value="RUO62628.1"/>
    <property type="molecule type" value="Genomic_DNA"/>
</dbReference>
<organism evidence="4 5">
    <name type="scientific">Pseudidiomarina insulisalsae</name>
    <dbReference type="NCBI Taxonomy" id="575789"/>
    <lineage>
        <taxon>Bacteria</taxon>
        <taxon>Pseudomonadati</taxon>
        <taxon>Pseudomonadota</taxon>
        <taxon>Gammaproteobacteria</taxon>
        <taxon>Alteromonadales</taxon>
        <taxon>Idiomarinaceae</taxon>
        <taxon>Pseudidiomarina</taxon>
    </lineage>
</organism>
<accession>A0A432YNZ2</accession>
<comment type="similarity">
    <text evidence="2">Belongs to the NAD(P)-dependent epimerase/dehydratase family.</text>
</comment>
<dbReference type="OrthoDB" id="9801056at2"/>
<keyword evidence="5" id="KW-1185">Reference proteome</keyword>
<dbReference type="InterPro" id="IPR001509">
    <property type="entry name" value="Epimerase_deHydtase"/>
</dbReference>
<dbReference type="RefSeq" id="WP_126753993.1">
    <property type="nucleotide sequence ID" value="NZ_PIPY01000003.1"/>
</dbReference>
<dbReference type="SUPFAM" id="SSF51735">
    <property type="entry name" value="NAD(P)-binding Rossmann-fold domains"/>
    <property type="match status" value="1"/>
</dbReference>
<dbReference type="InterPro" id="IPR036291">
    <property type="entry name" value="NAD(P)-bd_dom_sf"/>
</dbReference>
<evidence type="ECO:0000259" key="3">
    <source>
        <dbReference type="Pfam" id="PF01370"/>
    </source>
</evidence>
<evidence type="ECO:0000256" key="2">
    <source>
        <dbReference type="ARBA" id="ARBA00007637"/>
    </source>
</evidence>
<dbReference type="AlphaFoldDB" id="A0A432YNZ2"/>
<reference evidence="5" key="1">
    <citation type="journal article" date="2018" name="Front. Microbiol.">
        <title>Genome-Based Analysis Reveals the Taxonomy and Diversity of the Family Idiomarinaceae.</title>
        <authorList>
            <person name="Liu Y."/>
            <person name="Lai Q."/>
            <person name="Shao Z."/>
        </authorList>
    </citation>
    <scope>NUCLEOTIDE SEQUENCE [LARGE SCALE GENOMIC DNA]</scope>
    <source>
        <strain evidence="5">CVS-6</strain>
    </source>
</reference>